<organism evidence="2 3">
    <name type="scientific">Blepharisma stoltei</name>
    <dbReference type="NCBI Taxonomy" id="1481888"/>
    <lineage>
        <taxon>Eukaryota</taxon>
        <taxon>Sar</taxon>
        <taxon>Alveolata</taxon>
        <taxon>Ciliophora</taxon>
        <taxon>Postciliodesmatophora</taxon>
        <taxon>Heterotrichea</taxon>
        <taxon>Heterotrichida</taxon>
        <taxon>Blepharismidae</taxon>
        <taxon>Blepharisma</taxon>
    </lineage>
</organism>
<evidence type="ECO:0000256" key="1">
    <source>
        <dbReference type="SAM" id="MobiDB-lite"/>
    </source>
</evidence>
<proteinExistence type="predicted"/>
<reference evidence="2" key="1">
    <citation type="submission" date="2021-09" db="EMBL/GenBank/DDBJ databases">
        <authorList>
            <consortium name="AG Swart"/>
            <person name="Singh M."/>
            <person name="Singh A."/>
            <person name="Seah K."/>
            <person name="Emmerich C."/>
        </authorList>
    </citation>
    <scope>NUCLEOTIDE SEQUENCE</scope>
    <source>
        <strain evidence="2">ATCC30299</strain>
    </source>
</reference>
<sequence>MGCCESRDKSKDRAPEESTYQSFMTYTRPPTPANYEIVEEAKSLGLKPLNEEDKEAYERYLYIESLENSNSWEKIKHSGWFDISKLNGTTKYDSHTPVSKIWFSLGTKVELSIILDFLNEPKKRLSWDKNFKTYEIIDGNFPTNYTIYFLIKLFAYKGDYIEKRVVAYDKDSVVVVYYSVENEQRPKQRWVSRGITHIGLTRIRIVNGKIEFVIIGQSDPSSTLAKLAQNVGIGLSDEWCKKYKSAILEARKGSENRRKDTEILEENKCSCK</sequence>
<evidence type="ECO:0000313" key="2">
    <source>
        <dbReference type="EMBL" id="CAG9325240.1"/>
    </source>
</evidence>
<dbReference type="InterPro" id="IPR023393">
    <property type="entry name" value="START-like_dom_sf"/>
</dbReference>
<dbReference type="EMBL" id="CAJZBQ010000037">
    <property type="protein sequence ID" value="CAG9325240.1"/>
    <property type="molecule type" value="Genomic_DNA"/>
</dbReference>
<dbReference type="Proteomes" id="UP001162131">
    <property type="component" value="Unassembled WGS sequence"/>
</dbReference>
<feature type="region of interest" description="Disordered" evidence="1">
    <location>
        <begin position="1"/>
        <end position="25"/>
    </location>
</feature>
<evidence type="ECO:0008006" key="4">
    <source>
        <dbReference type="Google" id="ProtNLM"/>
    </source>
</evidence>
<gene>
    <name evidence="2" type="ORF">BSTOLATCC_MIC37986</name>
</gene>
<keyword evidence="3" id="KW-1185">Reference proteome</keyword>
<protein>
    <recommendedName>
        <fullName evidence="4">START domain-containing protein</fullName>
    </recommendedName>
</protein>
<feature type="compositionally biased region" description="Basic and acidic residues" evidence="1">
    <location>
        <begin position="1"/>
        <end position="16"/>
    </location>
</feature>
<comment type="caution">
    <text evidence="2">The sequence shown here is derived from an EMBL/GenBank/DDBJ whole genome shotgun (WGS) entry which is preliminary data.</text>
</comment>
<evidence type="ECO:0000313" key="3">
    <source>
        <dbReference type="Proteomes" id="UP001162131"/>
    </source>
</evidence>
<name>A0AAU9JD87_9CILI</name>
<dbReference type="SUPFAM" id="SSF55961">
    <property type="entry name" value="Bet v1-like"/>
    <property type="match status" value="1"/>
</dbReference>
<dbReference type="AlphaFoldDB" id="A0AAU9JD87"/>
<accession>A0AAU9JD87</accession>
<dbReference type="Gene3D" id="3.30.530.20">
    <property type="match status" value="1"/>
</dbReference>